<feature type="domain" description="Lytic transglycosylase superhelical linker" evidence="5">
    <location>
        <begin position="396"/>
        <end position="462"/>
    </location>
</feature>
<dbReference type="InterPro" id="IPR008939">
    <property type="entry name" value="Lytic_TGlycosylase_superhlx_U"/>
</dbReference>
<dbReference type="CDD" id="cd13401">
    <property type="entry name" value="Slt70-like"/>
    <property type="match status" value="1"/>
</dbReference>
<dbReference type="RefSeq" id="WP_214507742.1">
    <property type="nucleotide sequence ID" value="NZ_JAHEPS010000005.1"/>
</dbReference>
<dbReference type="InterPro" id="IPR012289">
    <property type="entry name" value="Lytic_TGlycosylase_superhlx_L"/>
</dbReference>
<dbReference type="Proteomes" id="UP001195903">
    <property type="component" value="Unassembled WGS sequence"/>
</dbReference>
<feature type="signal peptide" evidence="3">
    <location>
        <begin position="1"/>
        <end position="22"/>
    </location>
</feature>
<evidence type="ECO:0000259" key="4">
    <source>
        <dbReference type="Pfam" id="PF01464"/>
    </source>
</evidence>
<dbReference type="PANTHER" id="PTHR37423">
    <property type="entry name" value="SOLUBLE LYTIC MUREIN TRANSGLYCOSYLASE-RELATED"/>
    <property type="match status" value="1"/>
</dbReference>
<organism evidence="6 7">
    <name type="scientific">Shewanella jiangmenensis</name>
    <dbReference type="NCBI Taxonomy" id="2837387"/>
    <lineage>
        <taxon>Bacteria</taxon>
        <taxon>Pseudomonadati</taxon>
        <taxon>Pseudomonadota</taxon>
        <taxon>Gammaproteobacteria</taxon>
        <taxon>Alteromonadales</taxon>
        <taxon>Shewanellaceae</taxon>
        <taxon>Shewanella</taxon>
    </lineage>
</organism>
<proteinExistence type="inferred from homology"/>
<feature type="domain" description="Transglycosylase SLT" evidence="4">
    <location>
        <begin position="474"/>
        <end position="585"/>
    </location>
</feature>
<dbReference type="SUPFAM" id="SSF48435">
    <property type="entry name" value="Bacterial muramidases"/>
    <property type="match status" value="1"/>
</dbReference>
<protein>
    <submittedName>
        <fullName evidence="6">Transglycosylase SLT domain-containing protein</fullName>
    </submittedName>
</protein>
<keyword evidence="2 3" id="KW-0732">Signal</keyword>
<evidence type="ECO:0000259" key="5">
    <source>
        <dbReference type="Pfam" id="PF14718"/>
    </source>
</evidence>
<comment type="caution">
    <text evidence="6">The sequence shown here is derived from an EMBL/GenBank/DDBJ whole genome shotgun (WGS) entry which is preliminary data.</text>
</comment>
<accession>A0ABS5V523</accession>
<dbReference type="PROSITE" id="PS00922">
    <property type="entry name" value="TRANSGLYCOSYLASE"/>
    <property type="match status" value="1"/>
</dbReference>
<evidence type="ECO:0000313" key="7">
    <source>
        <dbReference type="Proteomes" id="UP001195903"/>
    </source>
</evidence>
<sequence>MLKKLYSGCLLSALIFCSPAQADINKDRDRFLKAEAALKAGKMDEYQRLRKSLSDYPLSLYLDFNASIDDILHQDAPSALGSIKAFKDSPLELSARHRYLLNAGKKERWNDFLYLTPELPKDTVLQCYYYLAKLKQGDKKLGLEGARRLWVHGSSRPEECDPLFAAWIKSGGRTQEVIWSRMFLAYEAGEEQLLSFLAQKVTSHPKEAQKFMTLYKDPRTVRHTERFKAKAPVVGDMVAIALKALARKDLLEAVKLMEKYEKAGRFTKSQASSLHAFMIRRILSRQEETLQSYADKHLASLKSDDLTELRLRWAIRDGDSASFERYLPLLSAETAAKERWQYWQARIAKDKASAAAINKTLAADRNFYAFHLSDELGIKPTLKDIRLADSFDEKQLAKDDGFNRFKELLALDRPNQARIEWFNLLSRHEPAVQTAYGRWVESKNMYLYAVDTSIQAKFWDDLSMRFPFAEEKGFTKAAQSHQLNKEELRSIARRESAFNPKVKSPVGALGLMQVMPATAKQTAKNLGLKYTSEDALLDPAFNIRIGSAYYAGLLKRYNNNRVLATAAYNAGPSRVNAWLARSGGKLDVMAFIESIPFKETREYVQAVLSYRVIYEQRQGINKPLFSDAERHFKY</sequence>
<dbReference type="InterPro" id="IPR023346">
    <property type="entry name" value="Lysozyme-like_dom_sf"/>
</dbReference>
<comment type="similarity">
    <text evidence="1">Belongs to the transglycosylase Slt family.</text>
</comment>
<evidence type="ECO:0000256" key="2">
    <source>
        <dbReference type="ARBA" id="ARBA00022729"/>
    </source>
</evidence>
<dbReference type="InterPro" id="IPR037061">
    <property type="entry name" value="Lytic_TGlycoase_superhlx_L_sf"/>
</dbReference>
<reference evidence="6 7" key="1">
    <citation type="submission" date="2021-05" db="EMBL/GenBank/DDBJ databases">
        <title>Shewanella sp. JM162201.</title>
        <authorList>
            <person name="Xu S."/>
            <person name="Li A."/>
        </authorList>
    </citation>
    <scope>NUCLEOTIDE SEQUENCE [LARGE SCALE GENOMIC DNA]</scope>
    <source>
        <strain evidence="6 7">JM162201</strain>
    </source>
</reference>
<keyword evidence="7" id="KW-1185">Reference proteome</keyword>
<dbReference type="Pfam" id="PF14718">
    <property type="entry name" value="SLT_L"/>
    <property type="match status" value="1"/>
</dbReference>
<feature type="chain" id="PRO_5047173028" evidence="3">
    <location>
        <begin position="23"/>
        <end position="634"/>
    </location>
</feature>
<dbReference type="EMBL" id="JAHEPS010000005">
    <property type="protein sequence ID" value="MBT1445545.1"/>
    <property type="molecule type" value="Genomic_DNA"/>
</dbReference>
<dbReference type="SUPFAM" id="SSF53955">
    <property type="entry name" value="Lysozyme-like"/>
    <property type="match status" value="1"/>
</dbReference>
<dbReference type="Gene3D" id="1.10.530.10">
    <property type="match status" value="1"/>
</dbReference>
<dbReference type="Gene3D" id="1.25.20.10">
    <property type="entry name" value="Bacterial muramidases"/>
    <property type="match status" value="1"/>
</dbReference>
<dbReference type="InterPro" id="IPR008258">
    <property type="entry name" value="Transglycosylase_SLT_dom_1"/>
</dbReference>
<evidence type="ECO:0000313" key="6">
    <source>
        <dbReference type="EMBL" id="MBT1445545.1"/>
    </source>
</evidence>
<evidence type="ECO:0000256" key="1">
    <source>
        <dbReference type="ARBA" id="ARBA00007734"/>
    </source>
</evidence>
<dbReference type="Gene3D" id="1.10.1240.20">
    <property type="entry name" value="Lytic transglycosylase, superhelical linker domain"/>
    <property type="match status" value="1"/>
</dbReference>
<gene>
    <name evidence="6" type="ORF">KJI95_13565</name>
</gene>
<dbReference type="PANTHER" id="PTHR37423:SF5">
    <property type="entry name" value="SOLUBLE LYTIC MUREIN TRANSGLYCOSYLASE"/>
    <property type="match status" value="1"/>
</dbReference>
<evidence type="ECO:0000256" key="3">
    <source>
        <dbReference type="SAM" id="SignalP"/>
    </source>
</evidence>
<dbReference type="Pfam" id="PF01464">
    <property type="entry name" value="SLT"/>
    <property type="match status" value="1"/>
</dbReference>
<name>A0ABS5V523_9GAMM</name>
<dbReference type="InterPro" id="IPR000189">
    <property type="entry name" value="Transglyc_AS"/>
</dbReference>